<evidence type="ECO:0000313" key="5">
    <source>
        <dbReference type="WBParaSite" id="HCON_00064990-00001"/>
    </source>
</evidence>
<keyword evidence="2" id="KW-1133">Transmembrane helix</keyword>
<reference evidence="5" key="1">
    <citation type="submission" date="2020-12" db="UniProtKB">
        <authorList>
            <consortium name="WormBaseParasite"/>
        </authorList>
    </citation>
    <scope>IDENTIFICATION</scope>
    <source>
        <strain evidence="5">MHco3</strain>
    </source>
</reference>
<evidence type="ECO:0000313" key="4">
    <source>
        <dbReference type="Proteomes" id="UP000025227"/>
    </source>
</evidence>
<dbReference type="AlphaFoldDB" id="A0A7I4YA94"/>
<sequence>MRSWWIALTVYVTIALPSYISAFAVRQNDLHRECVDLQCPEAAFDSGVKSLVDEDSLSTEQCLDCNQCSSSGYSVCMRVRPNRGDRLVEGRTACSCAHTVPVNCHDRLHETKHPANISMKTYSICYMSALQAPPRPLAVNEGKSVIFTIEPFWLEPYWRELLLDNLTFHYDFNVKAPEHCEGTVTTSDDGQHLCTNSIALNITVGGVTGDDEHDDEEYEHSENYDQYDDDLPEEVEIDRDIFAGASEVQVYYLVDVSRPRQLEVKGGSITIHDAKTSVESEILKYDLTAGYQPTEDLPAVTETQDEGEDTSEEQGGIDNFENHRPSKSKEREPTKGEMHNKNVKTDVKSSEAKTTTDEPQVEHEDKSVEEHGDDDDELTTTVMTLKTTGEHVYVKTEGDDDEEVEEDEKKKEDDITEADGIHKTEEITESTAKAGDDSVEADAKHEEKMEKEGDNEEEEESSEQHDEDDDTETDEDEKEKENDEDLPFTERIIKDKGMLARWVFGATIALCLVFIICVCTFRRRCCRQKESSKTLAGHRYSSVNAQPLVIPPEKEGLNQ</sequence>
<name>A0A7I4YA94_HAECO</name>
<feature type="compositionally biased region" description="Basic and acidic residues" evidence="1">
    <location>
        <begin position="320"/>
        <end position="370"/>
    </location>
</feature>
<feature type="compositionally biased region" description="Basic and acidic residues" evidence="1">
    <location>
        <begin position="407"/>
        <end position="426"/>
    </location>
</feature>
<feature type="compositionally biased region" description="Acidic residues" evidence="1">
    <location>
        <begin position="303"/>
        <end position="312"/>
    </location>
</feature>
<feature type="region of interest" description="Disordered" evidence="1">
    <location>
        <begin position="293"/>
        <end position="486"/>
    </location>
</feature>
<feature type="compositionally biased region" description="Acidic residues" evidence="1">
    <location>
        <begin position="453"/>
        <end position="486"/>
    </location>
</feature>
<feature type="chain" id="PRO_5029689366" evidence="3">
    <location>
        <begin position="23"/>
        <end position="559"/>
    </location>
</feature>
<keyword evidence="2" id="KW-0812">Transmembrane</keyword>
<dbReference type="WBParaSite" id="HCON_00064990-00001">
    <property type="protein sequence ID" value="HCON_00064990-00001"/>
    <property type="gene ID" value="HCON_00064990"/>
</dbReference>
<proteinExistence type="predicted"/>
<feature type="compositionally biased region" description="Basic and acidic residues" evidence="1">
    <location>
        <begin position="441"/>
        <end position="452"/>
    </location>
</feature>
<keyword evidence="3" id="KW-0732">Signal</keyword>
<feature type="signal peptide" evidence="3">
    <location>
        <begin position="1"/>
        <end position="22"/>
    </location>
</feature>
<dbReference type="OrthoDB" id="5857665at2759"/>
<dbReference type="OMA" id="LEPYWRE"/>
<keyword evidence="4" id="KW-1185">Reference proteome</keyword>
<evidence type="ECO:0000256" key="3">
    <source>
        <dbReference type="SAM" id="SignalP"/>
    </source>
</evidence>
<evidence type="ECO:0000256" key="1">
    <source>
        <dbReference type="SAM" id="MobiDB-lite"/>
    </source>
</evidence>
<organism evidence="4 5">
    <name type="scientific">Haemonchus contortus</name>
    <name type="common">Barber pole worm</name>
    <dbReference type="NCBI Taxonomy" id="6289"/>
    <lineage>
        <taxon>Eukaryota</taxon>
        <taxon>Metazoa</taxon>
        <taxon>Ecdysozoa</taxon>
        <taxon>Nematoda</taxon>
        <taxon>Chromadorea</taxon>
        <taxon>Rhabditida</taxon>
        <taxon>Rhabditina</taxon>
        <taxon>Rhabditomorpha</taxon>
        <taxon>Strongyloidea</taxon>
        <taxon>Trichostrongylidae</taxon>
        <taxon>Haemonchus</taxon>
    </lineage>
</organism>
<protein>
    <submittedName>
        <fullName evidence="5">Protein kinase domain-containing protein</fullName>
    </submittedName>
</protein>
<dbReference type="Proteomes" id="UP000025227">
    <property type="component" value="Unplaced"/>
</dbReference>
<keyword evidence="2" id="KW-0472">Membrane</keyword>
<feature type="transmembrane region" description="Helical" evidence="2">
    <location>
        <begin position="499"/>
        <end position="521"/>
    </location>
</feature>
<feature type="compositionally biased region" description="Basic and acidic residues" evidence="1">
    <location>
        <begin position="388"/>
        <end position="397"/>
    </location>
</feature>
<accession>A0A7I4YA94</accession>
<evidence type="ECO:0000256" key="2">
    <source>
        <dbReference type="SAM" id="Phobius"/>
    </source>
</evidence>